<comment type="subcellular location">
    <subcellularLocation>
        <location evidence="1">Cell membrane</location>
        <topology evidence="1">Multi-pass membrane protein</topology>
    </subcellularLocation>
</comment>
<dbReference type="InterPro" id="IPR019108">
    <property type="entry name" value="Caa3_assmbl_CtaG-rel"/>
</dbReference>
<feature type="transmembrane region" description="Helical" evidence="6">
    <location>
        <begin position="52"/>
        <end position="75"/>
    </location>
</feature>
<proteinExistence type="predicted"/>
<evidence type="ECO:0000256" key="1">
    <source>
        <dbReference type="ARBA" id="ARBA00004651"/>
    </source>
</evidence>
<keyword evidence="3 6" id="KW-0812">Transmembrane</keyword>
<evidence type="ECO:0000256" key="3">
    <source>
        <dbReference type="ARBA" id="ARBA00022692"/>
    </source>
</evidence>
<sequence>METTMPQALYDIYCGPAPDAASLPWRWNLDPVLLAALAVLAVALLRNRDGRAFAALGLAVLVVAFVSPLCALASALFSARVLHHVLLVAVAAPFLALALGRMPRLARASQLAFAVHTLLFWLWHAPAAYGFALSSHAAYWLMQLSLLGSAVWLWAAALGPRTPAGNACALLFGTVLQMGMLAALLTFSRQPLYDAHLATTAAFGLTPLEDQQLAGVLMWVPAAGPYLLAVLWRIRAVLAQAPLDRRAP</sequence>
<evidence type="ECO:0000256" key="2">
    <source>
        <dbReference type="ARBA" id="ARBA00022475"/>
    </source>
</evidence>
<dbReference type="Proteomes" id="UP001595377">
    <property type="component" value="Unassembled WGS sequence"/>
</dbReference>
<feature type="transmembrane region" description="Helical" evidence="6">
    <location>
        <begin position="137"/>
        <end position="155"/>
    </location>
</feature>
<evidence type="ECO:0000313" key="8">
    <source>
        <dbReference type="Proteomes" id="UP001595377"/>
    </source>
</evidence>
<keyword evidence="8" id="KW-1185">Reference proteome</keyword>
<evidence type="ECO:0000256" key="5">
    <source>
        <dbReference type="ARBA" id="ARBA00023136"/>
    </source>
</evidence>
<dbReference type="EMBL" id="JBHRSP010000017">
    <property type="protein sequence ID" value="MFC3073620.1"/>
    <property type="molecule type" value="Genomic_DNA"/>
</dbReference>
<keyword evidence="5 6" id="KW-0472">Membrane</keyword>
<protein>
    <submittedName>
        <fullName evidence="7">Cytochrome c oxidase assembly protein</fullName>
    </submittedName>
</protein>
<accession>A0ABV7DFH4</accession>
<evidence type="ECO:0000256" key="4">
    <source>
        <dbReference type="ARBA" id="ARBA00022989"/>
    </source>
</evidence>
<dbReference type="RefSeq" id="WP_257313440.1">
    <property type="nucleotide sequence ID" value="NZ_JANFDG010000004.1"/>
</dbReference>
<feature type="transmembrane region" description="Helical" evidence="6">
    <location>
        <begin position="25"/>
        <end position="45"/>
    </location>
</feature>
<reference evidence="8" key="1">
    <citation type="journal article" date="2019" name="Int. J. Syst. Evol. Microbiol.">
        <title>The Global Catalogue of Microorganisms (GCM) 10K type strain sequencing project: providing services to taxonomists for standard genome sequencing and annotation.</title>
        <authorList>
            <consortium name="The Broad Institute Genomics Platform"/>
            <consortium name="The Broad Institute Genome Sequencing Center for Infectious Disease"/>
            <person name="Wu L."/>
            <person name="Ma J."/>
        </authorList>
    </citation>
    <scope>NUCLEOTIDE SEQUENCE [LARGE SCALE GENOMIC DNA]</scope>
    <source>
        <strain evidence="8">KCTC 52677</strain>
    </source>
</reference>
<feature type="transmembrane region" description="Helical" evidence="6">
    <location>
        <begin position="167"/>
        <end position="187"/>
    </location>
</feature>
<evidence type="ECO:0000256" key="6">
    <source>
        <dbReference type="SAM" id="Phobius"/>
    </source>
</evidence>
<gene>
    <name evidence="7" type="ORF">ACFOHH_10925</name>
</gene>
<evidence type="ECO:0000313" key="7">
    <source>
        <dbReference type="EMBL" id="MFC3073620.1"/>
    </source>
</evidence>
<comment type="caution">
    <text evidence="7">The sequence shown here is derived from an EMBL/GenBank/DDBJ whole genome shotgun (WGS) entry which is preliminary data.</text>
</comment>
<feature type="transmembrane region" description="Helical" evidence="6">
    <location>
        <begin position="213"/>
        <end position="232"/>
    </location>
</feature>
<name>A0ABV7DFH4_9HYPH</name>
<feature type="transmembrane region" description="Helical" evidence="6">
    <location>
        <begin position="111"/>
        <end position="131"/>
    </location>
</feature>
<organism evidence="7 8">
    <name type="scientific">Shinella pollutisoli</name>
    <dbReference type="NCBI Taxonomy" id="2250594"/>
    <lineage>
        <taxon>Bacteria</taxon>
        <taxon>Pseudomonadati</taxon>
        <taxon>Pseudomonadota</taxon>
        <taxon>Alphaproteobacteria</taxon>
        <taxon>Hyphomicrobiales</taxon>
        <taxon>Rhizobiaceae</taxon>
        <taxon>Shinella</taxon>
    </lineage>
</organism>
<keyword evidence="4 6" id="KW-1133">Transmembrane helix</keyword>
<feature type="transmembrane region" description="Helical" evidence="6">
    <location>
        <begin position="81"/>
        <end position="99"/>
    </location>
</feature>
<dbReference type="Pfam" id="PF09678">
    <property type="entry name" value="Caa3_CtaG"/>
    <property type="match status" value="1"/>
</dbReference>
<keyword evidence="2" id="KW-1003">Cell membrane</keyword>